<keyword evidence="2 8" id="KW-0813">Transport</keyword>
<keyword evidence="5 9" id="KW-0798">TonB box</keyword>
<evidence type="ECO:0000256" key="3">
    <source>
        <dbReference type="ARBA" id="ARBA00022452"/>
    </source>
</evidence>
<keyword evidence="3 8" id="KW-1134">Transmembrane beta strand</keyword>
<dbReference type="PANTHER" id="PTHR30069:SF50">
    <property type="entry name" value="TONB-DEPENDENT RECEPTOR HI_1217-RELATED"/>
    <property type="match status" value="1"/>
</dbReference>
<evidence type="ECO:0000256" key="7">
    <source>
        <dbReference type="ARBA" id="ARBA00023237"/>
    </source>
</evidence>
<proteinExistence type="inferred from homology"/>
<keyword evidence="4 8" id="KW-0812">Transmembrane</keyword>
<dbReference type="Pfam" id="PF00593">
    <property type="entry name" value="TonB_dep_Rec_b-barrel"/>
    <property type="match status" value="1"/>
</dbReference>
<evidence type="ECO:0000256" key="8">
    <source>
        <dbReference type="PROSITE-ProRule" id="PRU01360"/>
    </source>
</evidence>
<evidence type="ECO:0000256" key="2">
    <source>
        <dbReference type="ARBA" id="ARBA00022448"/>
    </source>
</evidence>
<dbReference type="PANTHER" id="PTHR30069">
    <property type="entry name" value="TONB-DEPENDENT OUTER MEMBRANE RECEPTOR"/>
    <property type="match status" value="1"/>
</dbReference>
<keyword evidence="13" id="KW-1185">Reference proteome</keyword>
<evidence type="ECO:0000256" key="1">
    <source>
        <dbReference type="ARBA" id="ARBA00004571"/>
    </source>
</evidence>
<evidence type="ECO:0000256" key="5">
    <source>
        <dbReference type="ARBA" id="ARBA00023077"/>
    </source>
</evidence>
<comment type="subcellular location">
    <subcellularLocation>
        <location evidence="1 8">Cell outer membrane</location>
        <topology evidence="1 8">Multi-pass membrane protein</topology>
    </subcellularLocation>
</comment>
<sequence length="881" mass="99249">MNNFIKFGVGVSLITTLQAAQDVALDGINVEHKLQKESKKVYKQAGALSARDDVATSTKSIDNIIRSVPGAFTNIDKSSGSVSANIRGMSEFGRVNTMVDGVTQTFFSTSSDNSNKAGGTSQFGANVDPSFISTVAIQRGSFKGSGGANSLMGAVDFKTIGINDIIQDGKDFGFMGRILGGKNATGPNYMGAFAAKHNFENGSQIGFLYGYSIRKISQNYNVGGKVNIKDVDKDDQEKLIQQACTGGMFPSESRKCENEYRQTLNRIPFEPEKLKNKPTSNLAKIEYLDDYNALTLQYRDLKTSIAGRDIINNNYQINYNLNNDKNIDINLLFANNIGKQKYYKGSKFNSKEIIADLESKNESKTFDISQTFTNELAFDTELTTTFGMNLLRNSYKKNRHPRELAYHFENGEPNSIDECPERGNDSTEFTKCTFHSTKSNAFQPDGNQKIKTLYLDNTFSNDFYTLNFNINRQRYQFDGKVYSRFGKRNGDIQKPIGKYNGGKIYGDSLAKRYLDEFGLEVAKKYCKFEPDEDNAGDGDDMYMLEDCKQADLAIIRGNEGQLNNYSLSFSVNFHDLFVPFVTYSKTHRIPNIKEVYFSEIGDLAVRTDLKPERARTVEYGFNSYKEGLFGKSDILGFKMLFYDTKIQDYIINAKRECNNESIYTCYPHITHLNYPKDVNIRGLELELSYDIGFFYANLAYARQKTNQPSSYSDASHKVNASASKDVYLQGFGLSKVSMLPKDYGSLDIGTRLFGQKFTIGTTAKYYGKSKRAKIEKAYGDVIIPDVYASKWNNKSKMRISGTEDIKAQPVIFDFYVIFEPSKNFMIKGEIQNFFDKRYVDPLDSNNDSASQTHFIMGIGNTPTLNNYSRGRTAVVSLVYKY</sequence>
<feature type="domain" description="TonB-dependent receptor plug" evidence="11">
    <location>
        <begin position="49"/>
        <end position="153"/>
    </location>
</feature>
<evidence type="ECO:0000256" key="6">
    <source>
        <dbReference type="ARBA" id="ARBA00023136"/>
    </source>
</evidence>
<organism evidence="12 13">
    <name type="scientific">Campylobacter majalis</name>
    <dbReference type="NCBI Taxonomy" id="2790656"/>
    <lineage>
        <taxon>Bacteria</taxon>
        <taxon>Pseudomonadati</taxon>
        <taxon>Campylobacterota</taxon>
        <taxon>Epsilonproteobacteria</taxon>
        <taxon>Campylobacterales</taxon>
        <taxon>Campylobacteraceae</taxon>
        <taxon>Campylobacter</taxon>
    </lineage>
</organism>
<feature type="domain" description="TonB-dependent receptor-like beta-barrel" evidence="10">
    <location>
        <begin position="302"/>
        <end position="770"/>
    </location>
</feature>
<dbReference type="InterPro" id="IPR037066">
    <property type="entry name" value="Plug_dom_sf"/>
</dbReference>
<dbReference type="Gene3D" id="2.40.170.20">
    <property type="entry name" value="TonB-dependent receptor, beta-barrel domain"/>
    <property type="match status" value="1"/>
</dbReference>
<comment type="similarity">
    <text evidence="8 9">Belongs to the TonB-dependent receptor family.</text>
</comment>
<dbReference type="Pfam" id="PF07715">
    <property type="entry name" value="Plug"/>
    <property type="match status" value="1"/>
</dbReference>
<name>A0ABN7KAZ5_9BACT</name>
<evidence type="ECO:0000259" key="11">
    <source>
        <dbReference type="Pfam" id="PF07715"/>
    </source>
</evidence>
<dbReference type="SUPFAM" id="SSF56935">
    <property type="entry name" value="Porins"/>
    <property type="match status" value="1"/>
</dbReference>
<evidence type="ECO:0000313" key="13">
    <source>
        <dbReference type="Proteomes" id="UP000789803"/>
    </source>
</evidence>
<dbReference type="PROSITE" id="PS52016">
    <property type="entry name" value="TONB_DEPENDENT_REC_3"/>
    <property type="match status" value="1"/>
</dbReference>
<gene>
    <name evidence="12" type="ORF">LMG7974_01305</name>
</gene>
<dbReference type="RefSeq" id="WP_229933097.1">
    <property type="nucleotide sequence ID" value="NZ_CAJHOF010000012.1"/>
</dbReference>
<evidence type="ECO:0000313" key="12">
    <source>
        <dbReference type="EMBL" id="CAD7289049.1"/>
    </source>
</evidence>
<accession>A0ABN7KAZ5</accession>
<dbReference type="InterPro" id="IPR039426">
    <property type="entry name" value="TonB-dep_rcpt-like"/>
</dbReference>
<keyword evidence="6 8" id="KW-0472">Membrane</keyword>
<comment type="caution">
    <text evidence="12">The sequence shown here is derived from an EMBL/GenBank/DDBJ whole genome shotgun (WGS) entry which is preliminary data.</text>
</comment>
<protein>
    <submittedName>
        <fullName evidence="12">TonB-dependent receptor</fullName>
    </submittedName>
</protein>
<reference evidence="12 13" key="1">
    <citation type="submission" date="2020-11" db="EMBL/GenBank/DDBJ databases">
        <authorList>
            <person name="Peeters C."/>
        </authorList>
    </citation>
    <scope>NUCLEOTIDE SEQUENCE [LARGE SCALE GENOMIC DNA]</scope>
    <source>
        <strain evidence="12 13">LMG 7974</strain>
    </source>
</reference>
<evidence type="ECO:0000259" key="10">
    <source>
        <dbReference type="Pfam" id="PF00593"/>
    </source>
</evidence>
<evidence type="ECO:0000256" key="9">
    <source>
        <dbReference type="RuleBase" id="RU003357"/>
    </source>
</evidence>
<dbReference type="InterPro" id="IPR036942">
    <property type="entry name" value="Beta-barrel_TonB_sf"/>
</dbReference>
<dbReference type="Gene3D" id="2.170.130.10">
    <property type="entry name" value="TonB-dependent receptor, plug domain"/>
    <property type="match status" value="1"/>
</dbReference>
<dbReference type="EMBL" id="CAJHOF010000012">
    <property type="protein sequence ID" value="CAD7289049.1"/>
    <property type="molecule type" value="Genomic_DNA"/>
</dbReference>
<keyword evidence="12" id="KW-0675">Receptor</keyword>
<keyword evidence="7 8" id="KW-0998">Cell outer membrane</keyword>
<dbReference type="InterPro" id="IPR000531">
    <property type="entry name" value="Beta-barrel_TonB"/>
</dbReference>
<dbReference type="InterPro" id="IPR012910">
    <property type="entry name" value="Plug_dom"/>
</dbReference>
<dbReference type="Proteomes" id="UP000789803">
    <property type="component" value="Unassembled WGS sequence"/>
</dbReference>
<evidence type="ECO:0000256" key="4">
    <source>
        <dbReference type="ARBA" id="ARBA00022692"/>
    </source>
</evidence>